<reference evidence="1" key="1">
    <citation type="journal article" date="2012" name="Nat. Genet.">
        <title>Whole-genome sequence of Schistosoma haematobium.</title>
        <authorList>
            <person name="Young N.D."/>
            <person name="Jex A.R."/>
            <person name="Li B."/>
            <person name="Liu S."/>
            <person name="Yang L."/>
            <person name="Xiong Z."/>
            <person name="Li Y."/>
            <person name="Cantacessi C."/>
            <person name="Hall R.S."/>
            <person name="Xu X."/>
            <person name="Chen F."/>
            <person name="Wu X."/>
            <person name="Zerlotini A."/>
            <person name="Oliveira G."/>
            <person name="Hofmann A."/>
            <person name="Zhang G."/>
            <person name="Fang X."/>
            <person name="Kang Y."/>
            <person name="Campbell B.E."/>
            <person name="Loukas A."/>
            <person name="Ranganathan S."/>
            <person name="Rollinson D."/>
            <person name="Rinaldi G."/>
            <person name="Brindley P.J."/>
            <person name="Yang H."/>
            <person name="Wang J."/>
            <person name="Wang J."/>
            <person name="Gasser R.B."/>
        </authorList>
    </citation>
    <scope>NUCLEOTIDE SEQUENCE [LARGE SCALE GENOMIC DNA]</scope>
</reference>
<gene>
    <name evidence="1" type="ORF">MS3_08505</name>
</gene>
<name>A0A094ZZY9_SCHHA</name>
<proteinExistence type="predicted"/>
<protein>
    <recommendedName>
        <fullName evidence="2">Peptidase A2 domain-containing protein</fullName>
    </recommendedName>
</protein>
<accession>A0A094ZZY9</accession>
<dbReference type="EMBL" id="KL251356">
    <property type="protein sequence ID" value="KGB40047.1"/>
    <property type="molecule type" value="Genomic_DNA"/>
</dbReference>
<feature type="non-terminal residue" evidence="1">
    <location>
        <position position="59"/>
    </location>
</feature>
<evidence type="ECO:0008006" key="2">
    <source>
        <dbReference type="Google" id="ProtNLM"/>
    </source>
</evidence>
<organism evidence="1">
    <name type="scientific">Schistosoma haematobium</name>
    <name type="common">Blood fluke</name>
    <dbReference type="NCBI Taxonomy" id="6185"/>
    <lineage>
        <taxon>Eukaryota</taxon>
        <taxon>Metazoa</taxon>
        <taxon>Spiralia</taxon>
        <taxon>Lophotrochozoa</taxon>
        <taxon>Platyhelminthes</taxon>
        <taxon>Trematoda</taxon>
        <taxon>Digenea</taxon>
        <taxon>Strigeidida</taxon>
        <taxon>Schistosomatoidea</taxon>
        <taxon>Schistosomatidae</taxon>
        <taxon>Schistosoma</taxon>
    </lineage>
</organism>
<sequence>TVAGEYSHLLYITDMNVKVRYLVNSGAEVSILSSNSNDRLHKSVLNLQTVKWKPIATYD</sequence>
<dbReference type="AlphaFoldDB" id="A0A094ZZY9"/>
<evidence type="ECO:0000313" key="1">
    <source>
        <dbReference type="EMBL" id="KGB40047.1"/>
    </source>
</evidence>
<feature type="non-terminal residue" evidence="1">
    <location>
        <position position="1"/>
    </location>
</feature>